<feature type="region of interest" description="Disordered" evidence="4">
    <location>
        <begin position="106"/>
        <end position="127"/>
    </location>
</feature>
<dbReference type="Pfam" id="PF01022">
    <property type="entry name" value="HTH_5"/>
    <property type="match status" value="1"/>
</dbReference>
<protein>
    <submittedName>
        <fullName evidence="6">DNA-binding transcriptional ArsR family regulator</fullName>
    </submittedName>
</protein>
<dbReference type="InterPro" id="IPR036388">
    <property type="entry name" value="WH-like_DNA-bd_sf"/>
</dbReference>
<evidence type="ECO:0000256" key="1">
    <source>
        <dbReference type="ARBA" id="ARBA00023015"/>
    </source>
</evidence>
<comment type="caution">
    <text evidence="6">The sequence shown here is derived from an EMBL/GenBank/DDBJ whole genome shotgun (WGS) entry which is preliminary data.</text>
</comment>
<keyword evidence="7" id="KW-1185">Reference proteome</keyword>
<dbReference type="InterPro" id="IPR011991">
    <property type="entry name" value="ArsR-like_HTH"/>
</dbReference>
<organism evidence="6 7">
    <name type="scientific">Naumannella halotolerans</name>
    <dbReference type="NCBI Taxonomy" id="993414"/>
    <lineage>
        <taxon>Bacteria</taxon>
        <taxon>Bacillati</taxon>
        <taxon>Actinomycetota</taxon>
        <taxon>Actinomycetes</taxon>
        <taxon>Propionibacteriales</taxon>
        <taxon>Propionibacteriaceae</taxon>
        <taxon>Naumannella</taxon>
    </lineage>
</organism>
<name>A0A4R7J927_9ACTN</name>
<dbReference type="Proteomes" id="UP000295371">
    <property type="component" value="Unassembled WGS sequence"/>
</dbReference>
<evidence type="ECO:0000256" key="4">
    <source>
        <dbReference type="SAM" id="MobiDB-lite"/>
    </source>
</evidence>
<dbReference type="SUPFAM" id="SSF46785">
    <property type="entry name" value="Winged helix' DNA-binding domain"/>
    <property type="match status" value="1"/>
</dbReference>
<feature type="domain" description="HTH arsR-type" evidence="5">
    <location>
        <begin position="13"/>
        <end position="107"/>
    </location>
</feature>
<keyword evidence="1" id="KW-0805">Transcription regulation</keyword>
<dbReference type="PANTHER" id="PTHR43132">
    <property type="entry name" value="ARSENICAL RESISTANCE OPERON REPRESSOR ARSR-RELATED"/>
    <property type="match status" value="1"/>
</dbReference>
<dbReference type="InterPro" id="IPR001845">
    <property type="entry name" value="HTH_ArsR_DNA-bd_dom"/>
</dbReference>
<proteinExistence type="predicted"/>
<accession>A0A4R7J927</accession>
<dbReference type="InterPro" id="IPR036390">
    <property type="entry name" value="WH_DNA-bd_sf"/>
</dbReference>
<keyword evidence="3" id="KW-0804">Transcription</keyword>
<evidence type="ECO:0000313" key="7">
    <source>
        <dbReference type="Proteomes" id="UP000295371"/>
    </source>
</evidence>
<evidence type="ECO:0000313" key="6">
    <source>
        <dbReference type="EMBL" id="TDT33356.1"/>
    </source>
</evidence>
<dbReference type="EMBL" id="SOAW01000001">
    <property type="protein sequence ID" value="TDT33356.1"/>
    <property type="molecule type" value="Genomic_DNA"/>
</dbReference>
<sequence length="127" mass="13518">MARGQNGAMTEQPTPQQLEVVARIFDLLGNPSRLHLLALAADGERDVSALAQAAGVTLTAASQHLSKMRLAGLVSARRQGRRLIYVVDDPHIVTVVRQMFEHIAPDGSLAPDPPLDPSIQGPAAGRL</sequence>
<dbReference type="Gene3D" id="1.10.10.10">
    <property type="entry name" value="Winged helix-like DNA-binding domain superfamily/Winged helix DNA-binding domain"/>
    <property type="match status" value="1"/>
</dbReference>
<reference evidence="6 7" key="1">
    <citation type="submission" date="2019-03" db="EMBL/GenBank/DDBJ databases">
        <title>Genomic Encyclopedia of Archaeal and Bacterial Type Strains, Phase II (KMG-II): from individual species to whole genera.</title>
        <authorList>
            <person name="Goeker M."/>
        </authorList>
    </citation>
    <scope>NUCLEOTIDE SEQUENCE [LARGE SCALE GENOMIC DNA]</scope>
    <source>
        <strain evidence="6 7">DSM 24323</strain>
    </source>
</reference>
<dbReference type="AlphaFoldDB" id="A0A4R7J927"/>
<dbReference type="CDD" id="cd00090">
    <property type="entry name" value="HTH_ARSR"/>
    <property type="match status" value="1"/>
</dbReference>
<evidence type="ECO:0000259" key="5">
    <source>
        <dbReference type="PROSITE" id="PS50987"/>
    </source>
</evidence>
<evidence type="ECO:0000256" key="3">
    <source>
        <dbReference type="ARBA" id="ARBA00023163"/>
    </source>
</evidence>
<dbReference type="GO" id="GO:0003677">
    <property type="term" value="F:DNA binding"/>
    <property type="evidence" value="ECO:0007669"/>
    <property type="project" value="UniProtKB-KW"/>
</dbReference>
<evidence type="ECO:0000256" key="2">
    <source>
        <dbReference type="ARBA" id="ARBA00023125"/>
    </source>
</evidence>
<dbReference type="PROSITE" id="PS50987">
    <property type="entry name" value="HTH_ARSR_2"/>
    <property type="match status" value="1"/>
</dbReference>
<dbReference type="SMART" id="SM00418">
    <property type="entry name" value="HTH_ARSR"/>
    <property type="match status" value="1"/>
</dbReference>
<dbReference type="NCBIfam" id="NF033788">
    <property type="entry name" value="HTH_metalloreg"/>
    <property type="match status" value="1"/>
</dbReference>
<dbReference type="PANTHER" id="PTHR43132:SF8">
    <property type="entry name" value="HTH-TYPE TRANSCRIPTIONAL REGULATOR KMTR"/>
    <property type="match status" value="1"/>
</dbReference>
<gene>
    <name evidence="6" type="ORF">CLV29_0967</name>
</gene>
<dbReference type="PRINTS" id="PR00778">
    <property type="entry name" value="HTHARSR"/>
</dbReference>
<keyword evidence="2 6" id="KW-0238">DNA-binding</keyword>
<dbReference type="GO" id="GO:0003700">
    <property type="term" value="F:DNA-binding transcription factor activity"/>
    <property type="evidence" value="ECO:0007669"/>
    <property type="project" value="InterPro"/>
</dbReference>
<dbReference type="InterPro" id="IPR051011">
    <property type="entry name" value="Metal_resp_trans_reg"/>
</dbReference>